<dbReference type="OMA" id="GREYRCI"/>
<gene>
    <name evidence="2" type="ORF">G7K_1211-t1</name>
</gene>
<dbReference type="Proteomes" id="UP000033140">
    <property type="component" value="Unassembled WGS sequence"/>
</dbReference>
<dbReference type="AlphaFoldDB" id="A0A0E9NAU8"/>
<keyword evidence="3" id="KW-1185">Reference proteome</keyword>
<dbReference type="GO" id="GO:0031929">
    <property type="term" value="P:TOR signaling"/>
    <property type="evidence" value="ECO:0007669"/>
    <property type="project" value="InterPro"/>
</dbReference>
<evidence type="ECO:0000313" key="2">
    <source>
        <dbReference type="EMBL" id="GAO46997.1"/>
    </source>
</evidence>
<dbReference type="RefSeq" id="XP_019024918.1">
    <property type="nucleotide sequence ID" value="XM_019166461.1"/>
</dbReference>
<feature type="region of interest" description="Disordered" evidence="1">
    <location>
        <begin position="1"/>
        <end position="167"/>
    </location>
</feature>
<comment type="caution">
    <text evidence="2">The sequence shown here is derived from an EMBL/GenBank/DDBJ whole genome shotgun (WGS) entry which is preliminary data.</text>
</comment>
<protein>
    <submittedName>
        <fullName evidence="2">Uncharacterized protein</fullName>
    </submittedName>
</protein>
<dbReference type="OrthoDB" id="5430106at2759"/>
<proteinExistence type="predicted"/>
<reference evidence="2 3" key="3">
    <citation type="journal article" date="2015" name="Genome Announc.">
        <title>Draft Genome Sequence of the Archiascomycetous Yeast Saitoella complicata.</title>
        <authorList>
            <person name="Yamauchi K."/>
            <person name="Kondo S."/>
            <person name="Hamamoto M."/>
            <person name="Takahashi Y."/>
            <person name="Ogura Y."/>
            <person name="Hayashi T."/>
            <person name="Nishida H."/>
        </authorList>
    </citation>
    <scope>NUCLEOTIDE SEQUENCE [LARGE SCALE GENOMIC DNA]</scope>
    <source>
        <strain evidence="2 3">NRRL Y-17804</strain>
    </source>
</reference>
<feature type="compositionally biased region" description="Low complexity" evidence="1">
    <location>
        <begin position="1"/>
        <end position="17"/>
    </location>
</feature>
<evidence type="ECO:0000313" key="3">
    <source>
        <dbReference type="Proteomes" id="UP000033140"/>
    </source>
</evidence>
<sequence length="447" mass="47563">MSLHPSNSVTSTTSTSTRPSHNRHKSSTAAISRLTSEADPEAPPTGKRPQKSRSFIAHTSRHHGARVPSYGKGLNKLHKMSALTKPPATAVAGAGDGGQARSPGKKSALRRAQSEVRTGVAMAAAHDSPQKKPVKSSRQSSVKFSAGAESWDEREFVEPPPSTQTAGLVKCDSLEITEVSPVTPTQHSHGQRDGNGNGEVKSPPHALMRKISTNFGQAQPKLSTEIALSKDLNHASLTDVHTHNITAPSSQEGDLESPITSRFIDPAAPRAGVAGGKAGKQSSRERSSISAAKRAMSAASIPALSSSNSNTISRTQQKVLLQRAITFSNPETDENEGASAGTRVLTPSQHARFGKEIERVGREYVNACRFRDPVVEALGRVMKQIIKEGAGVTAPVSRNGPVRNLRLEETRRGTGLLSKSDSNLAGRRERGGTSAVSGMVKQMWRED</sequence>
<organism evidence="2 3">
    <name type="scientific">Saitoella complicata (strain BCRC 22490 / CBS 7301 / JCM 7358 / NBRC 10748 / NRRL Y-17804)</name>
    <dbReference type="NCBI Taxonomy" id="698492"/>
    <lineage>
        <taxon>Eukaryota</taxon>
        <taxon>Fungi</taxon>
        <taxon>Dikarya</taxon>
        <taxon>Ascomycota</taxon>
        <taxon>Taphrinomycotina</taxon>
        <taxon>Taphrinomycotina incertae sedis</taxon>
        <taxon>Saitoella</taxon>
    </lineage>
</organism>
<evidence type="ECO:0000256" key="1">
    <source>
        <dbReference type="SAM" id="MobiDB-lite"/>
    </source>
</evidence>
<dbReference type="EMBL" id="BACD03000006">
    <property type="protein sequence ID" value="GAO46997.1"/>
    <property type="molecule type" value="Genomic_DNA"/>
</dbReference>
<feature type="region of interest" description="Disordered" evidence="1">
    <location>
        <begin position="411"/>
        <end position="447"/>
    </location>
</feature>
<dbReference type="InterPro" id="IPR018857">
    <property type="entry name" value="TORC1_cplx_su_TCO89"/>
</dbReference>
<reference evidence="2 3" key="2">
    <citation type="journal article" date="2014" name="J. Gen. Appl. Microbiol.">
        <title>The early diverging ascomycetous budding yeast Saitoella complicata has three histone deacetylases belonging to the Clr6, Hos2, and Rpd3 lineages.</title>
        <authorList>
            <person name="Nishida H."/>
            <person name="Matsumoto T."/>
            <person name="Kondo S."/>
            <person name="Hamamoto M."/>
            <person name="Yoshikawa H."/>
        </authorList>
    </citation>
    <scope>NUCLEOTIDE SEQUENCE [LARGE SCALE GENOMIC DNA]</scope>
    <source>
        <strain evidence="2 3">NRRL Y-17804</strain>
    </source>
</reference>
<reference evidence="2 3" key="1">
    <citation type="journal article" date="2011" name="J. Gen. Appl. Microbiol.">
        <title>Draft genome sequencing of the enigmatic yeast Saitoella complicata.</title>
        <authorList>
            <person name="Nishida H."/>
            <person name="Hamamoto M."/>
            <person name="Sugiyama J."/>
        </authorList>
    </citation>
    <scope>NUCLEOTIDE SEQUENCE [LARGE SCALE GENOMIC DNA]</scope>
    <source>
        <strain evidence="2 3">NRRL Y-17804</strain>
    </source>
</reference>
<dbReference type="GO" id="GO:0031931">
    <property type="term" value="C:TORC1 complex"/>
    <property type="evidence" value="ECO:0007669"/>
    <property type="project" value="InterPro"/>
</dbReference>
<name>A0A0E9NAU8_SAICN</name>
<feature type="region of interest" description="Disordered" evidence="1">
    <location>
        <begin position="266"/>
        <end position="294"/>
    </location>
</feature>
<accession>A0A0E9NAU8</accession>
<dbReference type="Pfam" id="PF10452">
    <property type="entry name" value="TCO89"/>
    <property type="match status" value="1"/>
</dbReference>
<feature type="region of interest" description="Disordered" evidence="1">
    <location>
        <begin position="181"/>
        <end position="204"/>
    </location>
</feature>